<dbReference type="InterPro" id="IPR011856">
    <property type="entry name" value="tRNA_endonuc-like_dom_sf"/>
</dbReference>
<evidence type="ECO:0008006" key="2">
    <source>
        <dbReference type="Google" id="ProtNLM"/>
    </source>
</evidence>
<proteinExistence type="predicted"/>
<accession>E6PWM9</accession>
<name>E6PWM9_9ZZZZ</name>
<evidence type="ECO:0000313" key="1">
    <source>
        <dbReference type="EMBL" id="CBH99337.1"/>
    </source>
</evidence>
<gene>
    <name evidence="1" type="ORF">CARN3_0247</name>
</gene>
<dbReference type="AlphaFoldDB" id="E6PWM9"/>
<sequence length="162" mass="18016">MSTTSATQTLSSTQKGVIGENLLVNAVMKASKGQLSPFKPVADDDGIDVLFFNKETGTSVAIQLKCRTNTDGGGNTTQFDIRKATYNEERQAFVVAALLNENMHGFDCLWFIPMKEVKRIGNKKTDKYVLTPSKIEGSADKYREFRCENHDELAKRIIGECK</sequence>
<protein>
    <recommendedName>
        <fullName evidence="2">DUF4365 domain-containing protein</fullName>
    </recommendedName>
</protein>
<organism evidence="1">
    <name type="scientific">mine drainage metagenome</name>
    <dbReference type="NCBI Taxonomy" id="410659"/>
    <lineage>
        <taxon>unclassified sequences</taxon>
        <taxon>metagenomes</taxon>
        <taxon>ecological metagenomes</taxon>
    </lineage>
</organism>
<dbReference type="EMBL" id="CABN01000003">
    <property type="protein sequence ID" value="CBH99337.1"/>
    <property type="molecule type" value="Genomic_DNA"/>
</dbReference>
<reference evidence="1" key="1">
    <citation type="submission" date="2009-10" db="EMBL/GenBank/DDBJ databases">
        <title>Diversity of trophic interactions inside an arsenic-rich microbial ecosystem.</title>
        <authorList>
            <person name="Bertin P.N."/>
            <person name="Heinrich-Salmeron A."/>
            <person name="Pelletier E."/>
            <person name="Goulhen-Chollet F."/>
            <person name="Arsene-Ploetze F."/>
            <person name="Gallien S."/>
            <person name="Calteau A."/>
            <person name="Vallenet D."/>
            <person name="Casiot C."/>
            <person name="Chane-Woon-Ming B."/>
            <person name="Giloteaux L."/>
            <person name="Barakat M."/>
            <person name="Bonnefoy V."/>
            <person name="Bruneel O."/>
            <person name="Chandler M."/>
            <person name="Cleiss J."/>
            <person name="Duran R."/>
            <person name="Elbaz-Poulichet F."/>
            <person name="Fonknechten N."/>
            <person name="Lauga B."/>
            <person name="Mornico D."/>
            <person name="Ortet P."/>
            <person name="Schaeffer C."/>
            <person name="Siguier P."/>
            <person name="Alexander Thil Smith A."/>
            <person name="Van Dorsselaer A."/>
            <person name="Weissenbach J."/>
            <person name="Medigue C."/>
            <person name="Le Paslier D."/>
        </authorList>
    </citation>
    <scope>NUCLEOTIDE SEQUENCE</scope>
</reference>
<dbReference type="Gene3D" id="3.40.1350.10">
    <property type="match status" value="1"/>
</dbReference>
<dbReference type="GO" id="GO:0003676">
    <property type="term" value="F:nucleic acid binding"/>
    <property type="evidence" value="ECO:0007669"/>
    <property type="project" value="InterPro"/>
</dbReference>
<comment type="caution">
    <text evidence="1">The sequence shown here is derived from an EMBL/GenBank/DDBJ whole genome shotgun (WGS) entry which is preliminary data.</text>
</comment>